<keyword evidence="3" id="KW-0597">Phosphoprotein</keyword>
<keyword evidence="6" id="KW-0902">Two-component regulatory system</keyword>
<dbReference type="GO" id="GO:0000155">
    <property type="term" value="F:phosphorelay sensor kinase activity"/>
    <property type="evidence" value="ECO:0007669"/>
    <property type="project" value="InterPro"/>
</dbReference>
<keyword evidence="4" id="KW-0808">Transferase</keyword>
<keyword evidence="7" id="KW-0812">Transmembrane</keyword>
<dbReference type="Gene3D" id="3.30.565.10">
    <property type="entry name" value="Histidine kinase-like ATPase, C-terminal domain"/>
    <property type="match status" value="1"/>
</dbReference>
<protein>
    <recommendedName>
        <fullName evidence="2">histidine kinase</fullName>
        <ecNumber evidence="2">2.7.13.3</ecNumber>
    </recommendedName>
</protein>
<proteinExistence type="predicted"/>
<evidence type="ECO:0000256" key="1">
    <source>
        <dbReference type="ARBA" id="ARBA00000085"/>
    </source>
</evidence>
<dbReference type="GO" id="GO:0016036">
    <property type="term" value="P:cellular response to phosphate starvation"/>
    <property type="evidence" value="ECO:0007669"/>
    <property type="project" value="TreeGrafter"/>
</dbReference>
<dbReference type="PRINTS" id="PR00344">
    <property type="entry name" value="BCTRLSENSOR"/>
</dbReference>
<dbReference type="AlphaFoldDB" id="A0AAP2DS96"/>
<dbReference type="SUPFAM" id="SSF55874">
    <property type="entry name" value="ATPase domain of HSP90 chaperone/DNA topoisomerase II/histidine kinase"/>
    <property type="match status" value="1"/>
</dbReference>
<comment type="caution">
    <text evidence="9">The sequence shown here is derived from an EMBL/GenBank/DDBJ whole genome shotgun (WGS) entry which is preliminary data.</text>
</comment>
<dbReference type="InterPro" id="IPR050351">
    <property type="entry name" value="BphY/WalK/GraS-like"/>
</dbReference>
<feature type="transmembrane region" description="Helical" evidence="7">
    <location>
        <begin position="158"/>
        <end position="180"/>
    </location>
</feature>
<keyword evidence="10" id="KW-1185">Reference proteome</keyword>
<dbReference type="GO" id="GO:0004721">
    <property type="term" value="F:phosphoprotein phosphatase activity"/>
    <property type="evidence" value="ECO:0007669"/>
    <property type="project" value="TreeGrafter"/>
</dbReference>
<dbReference type="InterPro" id="IPR005467">
    <property type="entry name" value="His_kinase_dom"/>
</dbReference>
<evidence type="ECO:0000313" key="9">
    <source>
        <dbReference type="EMBL" id="MBT1699509.1"/>
    </source>
</evidence>
<keyword evidence="5 9" id="KW-0418">Kinase</keyword>
<evidence type="ECO:0000259" key="8">
    <source>
        <dbReference type="PROSITE" id="PS50109"/>
    </source>
</evidence>
<sequence length="412" mass="45377">MSRNRVWIYAVVLFLLVATILTTQVTWLMQSARIEESFLKQRVNMALCSSMDVLSKDCGLCTNVESCISRGAGTFEIAFTKGDKAKIDSVIGRHLWAQNIQVPFQTTLSPYTGDTTASPLSLSQALLFPAKAGRQNVLVHIEVPSQAQLIRSQINGTFILSIIVLILLIWIFISTVRALIREQKIRKETVDFINTMAHDLKTPISNISFAVSLLNREQESSHSPKNQFVSIIEAETAKLKDRAKKILGMASVDAVLEDSTDEKEIDIHALIDHAIDSFKMKLQETHGRVEKHLEASRTMVKGSQLQLSSAIMNIIDNAITYSQAGAVISIRTRNEGSGISIEIEDNGPGIPSNEQELVFKKAYRVRAGNKLPEGFGLGLYLARTSVEKNGGKLSLSSDGVSGSCFVIQLPLF</sequence>
<evidence type="ECO:0000256" key="6">
    <source>
        <dbReference type="ARBA" id="ARBA00023012"/>
    </source>
</evidence>
<dbReference type="Proteomes" id="UP001319200">
    <property type="component" value="Unassembled WGS sequence"/>
</dbReference>
<organism evidence="9 10">
    <name type="scientific">Chryseosolibacter histidini</name>
    <dbReference type="NCBI Taxonomy" id="2782349"/>
    <lineage>
        <taxon>Bacteria</taxon>
        <taxon>Pseudomonadati</taxon>
        <taxon>Bacteroidota</taxon>
        <taxon>Cytophagia</taxon>
        <taxon>Cytophagales</taxon>
        <taxon>Chryseotaleaceae</taxon>
        <taxon>Chryseosolibacter</taxon>
    </lineage>
</organism>
<dbReference type="EC" id="2.7.13.3" evidence="2"/>
<dbReference type="InterPro" id="IPR003594">
    <property type="entry name" value="HATPase_dom"/>
</dbReference>
<evidence type="ECO:0000313" key="10">
    <source>
        <dbReference type="Proteomes" id="UP001319200"/>
    </source>
</evidence>
<keyword evidence="7" id="KW-0472">Membrane</keyword>
<keyword evidence="7" id="KW-1133">Transmembrane helix</keyword>
<comment type="catalytic activity">
    <reaction evidence="1">
        <text>ATP + protein L-histidine = ADP + protein N-phospho-L-histidine.</text>
        <dbReference type="EC" id="2.7.13.3"/>
    </reaction>
</comment>
<dbReference type="PROSITE" id="PS50109">
    <property type="entry name" value="HIS_KIN"/>
    <property type="match status" value="1"/>
</dbReference>
<dbReference type="Gene3D" id="1.10.287.130">
    <property type="match status" value="1"/>
</dbReference>
<name>A0AAP2DS96_9BACT</name>
<dbReference type="PANTHER" id="PTHR45453">
    <property type="entry name" value="PHOSPHATE REGULON SENSOR PROTEIN PHOR"/>
    <property type="match status" value="1"/>
</dbReference>
<feature type="transmembrane region" description="Helical" evidence="7">
    <location>
        <begin position="6"/>
        <end position="29"/>
    </location>
</feature>
<feature type="domain" description="Histidine kinase" evidence="8">
    <location>
        <begin position="195"/>
        <end position="412"/>
    </location>
</feature>
<reference evidence="9 10" key="1">
    <citation type="submission" date="2021-05" db="EMBL/GenBank/DDBJ databases">
        <title>A Polyphasic approach of four new species of the genus Ohtaekwangia: Ohtaekwangia histidinii sp. nov., Ohtaekwangia cretensis sp. nov., Ohtaekwangia indiensis sp. nov., Ohtaekwangia reichenbachii sp. nov. from diverse environment.</title>
        <authorList>
            <person name="Octaviana S."/>
        </authorList>
    </citation>
    <scope>NUCLEOTIDE SEQUENCE [LARGE SCALE GENOMIC DNA]</scope>
    <source>
        <strain evidence="9 10">PWU4</strain>
    </source>
</reference>
<dbReference type="InterPro" id="IPR036890">
    <property type="entry name" value="HATPase_C_sf"/>
</dbReference>
<gene>
    <name evidence="9" type="ORF">KK083_21605</name>
</gene>
<dbReference type="SMART" id="SM00388">
    <property type="entry name" value="HisKA"/>
    <property type="match status" value="1"/>
</dbReference>
<evidence type="ECO:0000256" key="3">
    <source>
        <dbReference type="ARBA" id="ARBA00022553"/>
    </source>
</evidence>
<evidence type="ECO:0000256" key="4">
    <source>
        <dbReference type="ARBA" id="ARBA00022679"/>
    </source>
</evidence>
<evidence type="ECO:0000256" key="5">
    <source>
        <dbReference type="ARBA" id="ARBA00022777"/>
    </source>
</evidence>
<dbReference type="GO" id="GO:0005886">
    <property type="term" value="C:plasma membrane"/>
    <property type="evidence" value="ECO:0007669"/>
    <property type="project" value="TreeGrafter"/>
</dbReference>
<dbReference type="SUPFAM" id="SSF47384">
    <property type="entry name" value="Homodimeric domain of signal transducing histidine kinase"/>
    <property type="match status" value="1"/>
</dbReference>
<dbReference type="InterPro" id="IPR003661">
    <property type="entry name" value="HisK_dim/P_dom"/>
</dbReference>
<dbReference type="CDD" id="cd00082">
    <property type="entry name" value="HisKA"/>
    <property type="match status" value="1"/>
</dbReference>
<dbReference type="RefSeq" id="WP_254167507.1">
    <property type="nucleotide sequence ID" value="NZ_JAHESF010000026.1"/>
</dbReference>
<dbReference type="PANTHER" id="PTHR45453:SF1">
    <property type="entry name" value="PHOSPHATE REGULON SENSOR PROTEIN PHOR"/>
    <property type="match status" value="1"/>
</dbReference>
<dbReference type="Pfam" id="PF02518">
    <property type="entry name" value="HATPase_c"/>
    <property type="match status" value="1"/>
</dbReference>
<dbReference type="Pfam" id="PF00512">
    <property type="entry name" value="HisKA"/>
    <property type="match status" value="1"/>
</dbReference>
<accession>A0AAP2DS96</accession>
<evidence type="ECO:0000256" key="7">
    <source>
        <dbReference type="SAM" id="Phobius"/>
    </source>
</evidence>
<dbReference type="EMBL" id="JAHESF010000026">
    <property type="protein sequence ID" value="MBT1699509.1"/>
    <property type="molecule type" value="Genomic_DNA"/>
</dbReference>
<dbReference type="InterPro" id="IPR036097">
    <property type="entry name" value="HisK_dim/P_sf"/>
</dbReference>
<dbReference type="SMART" id="SM00387">
    <property type="entry name" value="HATPase_c"/>
    <property type="match status" value="1"/>
</dbReference>
<evidence type="ECO:0000256" key="2">
    <source>
        <dbReference type="ARBA" id="ARBA00012438"/>
    </source>
</evidence>
<dbReference type="InterPro" id="IPR004358">
    <property type="entry name" value="Sig_transdc_His_kin-like_C"/>
</dbReference>
<dbReference type="CDD" id="cd00075">
    <property type="entry name" value="HATPase"/>
    <property type="match status" value="1"/>
</dbReference>